<name>A0A1U8A437_NELNU</name>
<dbReference type="InterPro" id="IPR055414">
    <property type="entry name" value="LRR_R13L4/SHOC2-like"/>
</dbReference>
<feature type="compositionally biased region" description="Pro residues" evidence="4">
    <location>
        <begin position="252"/>
        <end position="262"/>
    </location>
</feature>
<evidence type="ECO:0000259" key="6">
    <source>
        <dbReference type="Pfam" id="PF23598"/>
    </source>
</evidence>
<organism evidence="7 8">
    <name type="scientific">Nelumbo nucifera</name>
    <name type="common">Sacred lotus</name>
    <dbReference type="NCBI Taxonomy" id="4432"/>
    <lineage>
        <taxon>Eukaryota</taxon>
        <taxon>Viridiplantae</taxon>
        <taxon>Streptophyta</taxon>
        <taxon>Embryophyta</taxon>
        <taxon>Tracheophyta</taxon>
        <taxon>Spermatophyta</taxon>
        <taxon>Magnoliopsida</taxon>
        <taxon>Proteales</taxon>
        <taxon>Nelumbonaceae</taxon>
        <taxon>Nelumbo</taxon>
    </lineage>
</organism>
<dbReference type="InterPro" id="IPR013210">
    <property type="entry name" value="LRR_N_plant-typ"/>
</dbReference>
<dbReference type="AlphaFoldDB" id="A0A1U8A437"/>
<protein>
    <submittedName>
        <fullName evidence="8">Somatic embryogenesis receptor kinase 1-like</fullName>
    </submittedName>
</protein>
<feature type="domain" description="Disease resistance R13L4/SHOC-2-like LRR" evidence="6">
    <location>
        <begin position="93"/>
        <end position="192"/>
    </location>
</feature>
<dbReference type="STRING" id="4432.A0A1U8A437"/>
<dbReference type="OrthoDB" id="406235at2759"/>
<keyword evidence="1" id="KW-0433">Leucine-rich repeat</keyword>
<dbReference type="InParanoid" id="A0A1U8A437"/>
<dbReference type="RefSeq" id="XP_010261129.1">
    <property type="nucleotide sequence ID" value="XM_010262827.2"/>
</dbReference>
<dbReference type="GO" id="GO:0005886">
    <property type="term" value="C:plasma membrane"/>
    <property type="evidence" value="ECO:0000318"/>
    <property type="project" value="GO_Central"/>
</dbReference>
<keyword evidence="2" id="KW-0732">Signal</keyword>
<feature type="domain" description="Leucine-rich repeat-containing N-terminal plant-type" evidence="5">
    <location>
        <begin position="45"/>
        <end position="84"/>
    </location>
</feature>
<dbReference type="Proteomes" id="UP000189703">
    <property type="component" value="Unplaced"/>
</dbReference>
<dbReference type="InterPro" id="IPR032675">
    <property type="entry name" value="LRR_dom_sf"/>
</dbReference>
<evidence type="ECO:0000256" key="3">
    <source>
        <dbReference type="ARBA" id="ARBA00022737"/>
    </source>
</evidence>
<gene>
    <name evidence="8" type="primary">LOC104600032</name>
</gene>
<dbReference type="GeneID" id="104600032"/>
<dbReference type="GO" id="GO:0009742">
    <property type="term" value="P:brassinosteroid mediated signaling pathway"/>
    <property type="evidence" value="ECO:0000318"/>
    <property type="project" value="GO_Central"/>
</dbReference>
<dbReference type="GO" id="GO:0004675">
    <property type="term" value="F:transmembrane receptor protein serine/threonine kinase activity"/>
    <property type="evidence" value="ECO:0000318"/>
    <property type="project" value="GO_Central"/>
</dbReference>
<dbReference type="PANTHER" id="PTHR47988">
    <property type="entry name" value="SOMATIC EMBRYOGENESIS RECEPTOR KINASE 1"/>
    <property type="match status" value="1"/>
</dbReference>
<feature type="compositionally biased region" description="Pro residues" evidence="4">
    <location>
        <begin position="229"/>
        <end position="242"/>
    </location>
</feature>
<evidence type="ECO:0000256" key="2">
    <source>
        <dbReference type="ARBA" id="ARBA00022729"/>
    </source>
</evidence>
<evidence type="ECO:0000259" key="5">
    <source>
        <dbReference type="Pfam" id="PF08263"/>
    </source>
</evidence>
<dbReference type="KEGG" id="nnu:104600032"/>
<dbReference type="OMA" id="VAVECNS"/>
<dbReference type="Pfam" id="PF08263">
    <property type="entry name" value="LRRNT_2"/>
    <property type="match status" value="1"/>
</dbReference>
<feature type="region of interest" description="Disordered" evidence="4">
    <location>
        <begin position="227"/>
        <end position="262"/>
    </location>
</feature>
<evidence type="ECO:0000256" key="1">
    <source>
        <dbReference type="ARBA" id="ARBA00022614"/>
    </source>
</evidence>
<dbReference type="eggNOG" id="ENOG502QQ7B">
    <property type="taxonomic scope" value="Eukaryota"/>
</dbReference>
<dbReference type="FunFam" id="3.80.10.10:FF:000024">
    <property type="entry name" value="Somatic embryogenesis receptor kinase 1"/>
    <property type="match status" value="1"/>
</dbReference>
<sequence length="262" mass="28716">MFLKHLTSFKAEIRTQFLVMERGMVTSVLFCLILVFLPLTSIYANKEVDALFSLRVNLEDPNAVLESWDPTLPNPCTWIHVTCNNDNSVIRVDLGNASLSGQLVPQLGQLKNLQYLELYSNNISGPIPSELGKLKGLVSLDLYWNKFNAHIPNTLGKLRKLRFLRLNSNRLTGQIPMSLTNLKALQVLDLSNNQLSGPVPNNGSFSLFTPISFANNPNLCGPLTDHPCPGSPPFPPPPPLETLPPVTSPGLSPSPSPTSPTI</sequence>
<dbReference type="Gene3D" id="3.80.10.10">
    <property type="entry name" value="Ribonuclease Inhibitor"/>
    <property type="match status" value="1"/>
</dbReference>
<keyword evidence="3" id="KW-0677">Repeat</keyword>
<evidence type="ECO:0000256" key="4">
    <source>
        <dbReference type="SAM" id="MobiDB-lite"/>
    </source>
</evidence>
<dbReference type="SUPFAM" id="SSF52058">
    <property type="entry name" value="L domain-like"/>
    <property type="match status" value="1"/>
</dbReference>
<proteinExistence type="predicted"/>
<accession>A0A1U8A437</accession>
<evidence type="ECO:0000313" key="7">
    <source>
        <dbReference type="Proteomes" id="UP000189703"/>
    </source>
</evidence>
<dbReference type="Pfam" id="PF23598">
    <property type="entry name" value="LRR_14"/>
    <property type="match status" value="1"/>
</dbReference>
<keyword evidence="7" id="KW-1185">Reference proteome</keyword>
<reference evidence="8" key="1">
    <citation type="submission" date="2025-08" db="UniProtKB">
        <authorList>
            <consortium name="RefSeq"/>
        </authorList>
    </citation>
    <scope>IDENTIFICATION</scope>
</reference>
<evidence type="ECO:0000313" key="8">
    <source>
        <dbReference type="RefSeq" id="XP_010261129.1"/>
    </source>
</evidence>